<evidence type="ECO:0000256" key="1">
    <source>
        <dbReference type="SAM" id="SignalP"/>
    </source>
</evidence>
<dbReference type="Proteomes" id="UP000033452">
    <property type="component" value="Unassembled WGS sequence"/>
</dbReference>
<evidence type="ECO:0000313" key="3">
    <source>
        <dbReference type="Proteomes" id="UP000033452"/>
    </source>
</evidence>
<proteinExistence type="predicted"/>
<name>A0A0F4QNV8_9GAMM</name>
<protein>
    <recommendedName>
        <fullName evidence="4">TIGR04219 family outer membrane beta-barrel protein</fullName>
    </recommendedName>
</protein>
<feature type="signal peptide" evidence="1">
    <location>
        <begin position="1"/>
        <end position="21"/>
    </location>
</feature>
<evidence type="ECO:0008006" key="4">
    <source>
        <dbReference type="Google" id="ProtNLM"/>
    </source>
</evidence>
<evidence type="ECO:0000313" key="2">
    <source>
        <dbReference type="EMBL" id="KJZ09346.1"/>
    </source>
</evidence>
<dbReference type="NCBIfam" id="TIGR04219">
    <property type="entry name" value="OMP_w_GlyGly"/>
    <property type="match status" value="1"/>
</dbReference>
<organism evidence="2 3">
    <name type="scientific">Pseudoalteromonas rubra</name>
    <dbReference type="NCBI Taxonomy" id="43658"/>
    <lineage>
        <taxon>Bacteria</taxon>
        <taxon>Pseudomonadati</taxon>
        <taxon>Pseudomonadota</taxon>
        <taxon>Gammaproteobacteria</taxon>
        <taxon>Alteromonadales</taxon>
        <taxon>Pseudoalteromonadaceae</taxon>
        <taxon>Pseudoalteromonas</taxon>
    </lineage>
</organism>
<gene>
    <name evidence="2" type="ORF">TW77_09945</name>
</gene>
<reference evidence="2 3" key="1">
    <citation type="journal article" date="2015" name="BMC Genomics">
        <title>Genome mining reveals unlocked bioactive potential of marine Gram-negative bacteria.</title>
        <authorList>
            <person name="Machado H."/>
            <person name="Sonnenschein E.C."/>
            <person name="Melchiorsen J."/>
            <person name="Gram L."/>
        </authorList>
    </citation>
    <scope>NUCLEOTIDE SEQUENCE [LARGE SCALE GENOMIC DNA]</scope>
    <source>
        <strain evidence="2 3">S2471</strain>
    </source>
</reference>
<keyword evidence="3" id="KW-1185">Reference proteome</keyword>
<dbReference type="RefSeq" id="WP_046004827.1">
    <property type="nucleotide sequence ID" value="NZ_JXYA01000020.1"/>
</dbReference>
<comment type="caution">
    <text evidence="2">The sequence shown here is derived from an EMBL/GenBank/DDBJ whole genome shotgun (WGS) entry which is preliminary data.</text>
</comment>
<dbReference type="AlphaFoldDB" id="A0A0F4QNV8"/>
<keyword evidence="1" id="KW-0732">Signal</keyword>
<accession>A0A0F4QNV8</accession>
<dbReference type="PATRIC" id="fig|43658.5.peg.2111"/>
<dbReference type="OrthoDB" id="6708408at2"/>
<feature type="chain" id="PRO_5002475974" description="TIGR04219 family outer membrane beta-barrel protein" evidence="1">
    <location>
        <begin position="22"/>
        <end position="253"/>
    </location>
</feature>
<dbReference type="InterPro" id="IPR026387">
    <property type="entry name" value="OMP_w_GlyGly"/>
</dbReference>
<dbReference type="EMBL" id="JXYA01000020">
    <property type="protein sequence ID" value="KJZ09346.1"/>
    <property type="molecule type" value="Genomic_DNA"/>
</dbReference>
<sequence>MKKYCLAAALSLACLAPAAQADTLLGLYLGGEAWGAEPEGSFANKGNQQDFDFVDKNFSSFYAALEHPVPLVPNVKLKYTELKLEGSAVLNETFDFGDKSFTVGGTVNTVGDLNHMDYILYYELFDNDLVSFDFGLNAKHFDGDISVTGFANGESTTETVDFSGFIPLGYLRGEVGLPLTGLSVFAEGSLLAIDDSKIQDFQIGVAWEFIDNMAVDVAVRAGYRSMVVELDDVDDITTDLDASGPFAGVQVHF</sequence>